<name>A0A972FV63_9FLAO</name>
<feature type="domain" description="Fibronectin type-III" evidence="3">
    <location>
        <begin position="479"/>
        <end position="568"/>
    </location>
</feature>
<dbReference type="Pfam" id="PF23759">
    <property type="entry name" value="GBD_T9SS_assoc"/>
    <property type="match status" value="1"/>
</dbReference>
<dbReference type="Gene3D" id="2.60.40.10">
    <property type="entry name" value="Immunoglobulins"/>
    <property type="match status" value="1"/>
</dbReference>
<evidence type="ECO:0000313" key="4">
    <source>
        <dbReference type="EMBL" id="NMH29123.1"/>
    </source>
</evidence>
<keyword evidence="5" id="KW-1185">Reference proteome</keyword>
<dbReference type="PROSITE" id="PS50853">
    <property type="entry name" value="FN3"/>
    <property type="match status" value="1"/>
</dbReference>
<evidence type="ECO:0000259" key="3">
    <source>
        <dbReference type="PROSITE" id="PS50853"/>
    </source>
</evidence>
<protein>
    <submittedName>
        <fullName evidence="4">T9SS type A sorting domain-containing protein</fullName>
    </submittedName>
</protein>
<gene>
    <name evidence="4" type="ORF">G6047_13860</name>
</gene>
<accession>A0A972FV63</accession>
<dbReference type="InterPro" id="IPR045474">
    <property type="entry name" value="GEVED"/>
</dbReference>
<dbReference type="InterPro" id="IPR036116">
    <property type="entry name" value="FN3_sf"/>
</dbReference>
<dbReference type="NCBIfam" id="TIGR04183">
    <property type="entry name" value="Por_Secre_tail"/>
    <property type="match status" value="1"/>
</dbReference>
<dbReference type="Proteomes" id="UP000712080">
    <property type="component" value="Unassembled WGS sequence"/>
</dbReference>
<comment type="caution">
    <text evidence="4">The sequence shown here is derived from an EMBL/GenBank/DDBJ whole genome shotgun (WGS) entry which is preliminary data.</text>
</comment>
<dbReference type="Pfam" id="PF20009">
    <property type="entry name" value="GEVED"/>
    <property type="match status" value="1"/>
</dbReference>
<dbReference type="SUPFAM" id="SSF49265">
    <property type="entry name" value="Fibronectin type III"/>
    <property type="match status" value="1"/>
</dbReference>
<dbReference type="AlphaFoldDB" id="A0A972FV63"/>
<reference evidence="4" key="1">
    <citation type="submission" date="2020-02" db="EMBL/GenBank/DDBJ databases">
        <title>Flavobacterium sp. genome.</title>
        <authorList>
            <person name="Jung H.S."/>
            <person name="Baek J.H."/>
            <person name="Jeon C.O."/>
        </authorList>
    </citation>
    <scope>NUCLEOTIDE SEQUENCE</scope>
    <source>
        <strain evidence="4">SE-s28</strain>
    </source>
</reference>
<dbReference type="InterPro" id="IPR013783">
    <property type="entry name" value="Ig-like_fold"/>
</dbReference>
<evidence type="ECO:0000256" key="1">
    <source>
        <dbReference type="ARBA" id="ARBA00022729"/>
    </source>
</evidence>
<organism evidence="4 5">
    <name type="scientific">Flavobacterium silvaticum</name>
    <dbReference type="NCBI Taxonomy" id="1852020"/>
    <lineage>
        <taxon>Bacteria</taxon>
        <taxon>Pseudomonadati</taxon>
        <taxon>Bacteroidota</taxon>
        <taxon>Flavobacteriia</taxon>
        <taxon>Flavobacteriales</taxon>
        <taxon>Flavobacteriaceae</taxon>
        <taxon>Flavobacterium</taxon>
    </lineage>
</organism>
<dbReference type="InterPro" id="IPR056600">
    <property type="entry name" value="GBD_T9SS_assoc"/>
</dbReference>
<dbReference type="InterPro" id="IPR003961">
    <property type="entry name" value="FN3_dom"/>
</dbReference>
<dbReference type="EMBL" id="JAAMPU010000107">
    <property type="protein sequence ID" value="NMH29123.1"/>
    <property type="molecule type" value="Genomic_DNA"/>
</dbReference>
<feature type="signal peptide" evidence="2">
    <location>
        <begin position="1"/>
        <end position="19"/>
    </location>
</feature>
<sequence>MTKKLLAFLFLFCVSEGFCQVASQYQFLASTEAYTQVGGISSTVEGDDSSQEITLTGFNFPYAGTTYSLFSISTNGLIRLGQAMNGAAFNNDYFNTDDQAPAIAVFWDDHNRNTGTISYTVTGVAPNRKLDIGWDNIVVSSGGGVNGNVGSFKVRLSETTGVIEMWYGTITTADPSSASVGINDAGSYLSVIPGTTPTVSSTVSTMITSGANLTGRKFTFTPPAPCSGQPDGGTTVASANPVCLGVPVTLSVEGNTASIGISYLWQSSENGVDYADLTGETSNLYTTFQFADTYYRCKISCGSQFAFSEPIQVEMNAAANCYCQPTYDNGKTDGDLISNIVIPGTTLSNNTGTEPINPYYTYFTGQPNYTAELNVGGNYTLQVTVGSYGQQHHTAWIDYNDDGFFAEEERLGGVDDVDSFQTGSLNFTVSCDAMPGVHRMRVRDAWNTDSFSIDPCGNYGYGETEDYDITILEQVGCAAPTGLGVSAFSSTSAILVWAAGCGQTQWNVVLLPAGAAFSEEDAMSDVNSSLLINDLEPATSYDFYVQGMCNGDVWSDYSAVFTFTTAPAAVANDDCSTAFPLEVGATFAEFAVTATNEGATKTIGEPNVSCAQFNFGGDVWFSAEVPASGSITIQTQSAEGSDLSDTGMAVYTGTCGGGLISLGCNDDSGILGMEGFSSLTFAGLTPGTLLHVRVWEYANDVVGTFRVGAFDPTLGTADAVQQLFSVTPNPVKNILSLQTSEPIDSVEIFNTLGQKVTAHFTPDWHSADTASLSAGVYLLRIKSGSQYITKRFIKE</sequence>
<dbReference type="InterPro" id="IPR026444">
    <property type="entry name" value="Secre_tail"/>
</dbReference>
<evidence type="ECO:0000256" key="2">
    <source>
        <dbReference type="SAM" id="SignalP"/>
    </source>
</evidence>
<dbReference type="Pfam" id="PF18962">
    <property type="entry name" value="Por_Secre_tail"/>
    <property type="match status" value="1"/>
</dbReference>
<feature type="chain" id="PRO_5037632397" evidence="2">
    <location>
        <begin position="20"/>
        <end position="795"/>
    </location>
</feature>
<dbReference type="RefSeq" id="WP_169528212.1">
    <property type="nucleotide sequence ID" value="NZ_JAAMPU010000107.1"/>
</dbReference>
<proteinExistence type="predicted"/>
<dbReference type="CDD" id="cd00063">
    <property type="entry name" value="FN3"/>
    <property type="match status" value="1"/>
</dbReference>
<keyword evidence="1 2" id="KW-0732">Signal</keyword>
<evidence type="ECO:0000313" key="5">
    <source>
        <dbReference type="Proteomes" id="UP000712080"/>
    </source>
</evidence>